<evidence type="ECO:0000313" key="1">
    <source>
        <dbReference type="EMBL" id="KAK8942647.1"/>
    </source>
</evidence>
<dbReference type="GO" id="GO:0005829">
    <property type="term" value="C:cytosol"/>
    <property type="evidence" value="ECO:0007669"/>
    <property type="project" value="TreeGrafter"/>
</dbReference>
<evidence type="ECO:0008006" key="3">
    <source>
        <dbReference type="Google" id="ProtNLM"/>
    </source>
</evidence>
<dbReference type="GO" id="GO:0043007">
    <property type="term" value="P:maintenance of rDNA"/>
    <property type="evidence" value="ECO:0007669"/>
    <property type="project" value="TreeGrafter"/>
</dbReference>
<dbReference type="GO" id="GO:0006281">
    <property type="term" value="P:DNA repair"/>
    <property type="evidence" value="ECO:0007669"/>
    <property type="project" value="TreeGrafter"/>
</dbReference>
<evidence type="ECO:0000313" key="2">
    <source>
        <dbReference type="Proteomes" id="UP001418222"/>
    </source>
</evidence>
<dbReference type="PANTHER" id="PTHR33962:SF1">
    <property type="entry name" value="RECQ-MEDIATED GENOME INSTABILITY PROTEIN 2"/>
    <property type="match status" value="1"/>
</dbReference>
<name>A0AAP0G7F9_9ASPA</name>
<dbReference type="PANTHER" id="PTHR33962">
    <property type="entry name" value="RECQ-MEDIATED GENOME INSTABILITY PROTEIN 2 RMI2"/>
    <property type="match status" value="1"/>
</dbReference>
<comment type="caution">
    <text evidence="1">The sequence shown here is derived from an EMBL/GenBank/DDBJ whole genome shotgun (WGS) entry which is preliminary data.</text>
</comment>
<dbReference type="GO" id="GO:2000042">
    <property type="term" value="P:negative regulation of double-strand break repair via homologous recombination"/>
    <property type="evidence" value="ECO:0007669"/>
    <property type="project" value="TreeGrafter"/>
</dbReference>
<proteinExistence type="predicted"/>
<gene>
    <name evidence="1" type="ORF">KSP39_PZI009250</name>
</gene>
<dbReference type="Pfam" id="PF16100">
    <property type="entry name" value="RMI2"/>
    <property type="match status" value="1"/>
</dbReference>
<dbReference type="InterPro" id="IPR032245">
    <property type="entry name" value="RMI2"/>
</dbReference>
<reference evidence="1 2" key="1">
    <citation type="journal article" date="2022" name="Nat. Plants">
        <title>Genomes of leafy and leafless Platanthera orchids illuminate the evolution of mycoheterotrophy.</title>
        <authorList>
            <person name="Li M.H."/>
            <person name="Liu K.W."/>
            <person name="Li Z."/>
            <person name="Lu H.C."/>
            <person name="Ye Q.L."/>
            <person name="Zhang D."/>
            <person name="Wang J.Y."/>
            <person name="Li Y.F."/>
            <person name="Zhong Z.M."/>
            <person name="Liu X."/>
            <person name="Yu X."/>
            <person name="Liu D.K."/>
            <person name="Tu X.D."/>
            <person name="Liu B."/>
            <person name="Hao Y."/>
            <person name="Liao X.Y."/>
            <person name="Jiang Y.T."/>
            <person name="Sun W.H."/>
            <person name="Chen J."/>
            <person name="Chen Y.Q."/>
            <person name="Ai Y."/>
            <person name="Zhai J.W."/>
            <person name="Wu S.S."/>
            <person name="Zhou Z."/>
            <person name="Hsiao Y.Y."/>
            <person name="Wu W.L."/>
            <person name="Chen Y.Y."/>
            <person name="Lin Y.F."/>
            <person name="Hsu J.L."/>
            <person name="Li C.Y."/>
            <person name="Wang Z.W."/>
            <person name="Zhao X."/>
            <person name="Zhong W.Y."/>
            <person name="Ma X.K."/>
            <person name="Ma L."/>
            <person name="Huang J."/>
            <person name="Chen G.Z."/>
            <person name="Huang M.Z."/>
            <person name="Huang L."/>
            <person name="Peng D.H."/>
            <person name="Luo Y.B."/>
            <person name="Zou S.Q."/>
            <person name="Chen S.P."/>
            <person name="Lan S."/>
            <person name="Tsai W.C."/>
            <person name="Van de Peer Y."/>
            <person name="Liu Z.J."/>
        </authorList>
    </citation>
    <scope>NUCLEOTIDE SEQUENCE [LARGE SCALE GENOMIC DNA]</scope>
    <source>
        <strain evidence="1">Lor287</strain>
    </source>
</reference>
<dbReference type="GO" id="GO:0033045">
    <property type="term" value="P:regulation of sister chromatid segregation"/>
    <property type="evidence" value="ECO:0007669"/>
    <property type="project" value="TreeGrafter"/>
</dbReference>
<accession>A0AAP0G7F9</accession>
<dbReference type="AlphaFoldDB" id="A0AAP0G7F9"/>
<dbReference type="InterPro" id="IPR012340">
    <property type="entry name" value="NA-bd_OB-fold"/>
</dbReference>
<dbReference type="Gene3D" id="2.40.50.140">
    <property type="entry name" value="Nucleic acid-binding proteins"/>
    <property type="match status" value="1"/>
</dbReference>
<sequence>MDFSLAAMKLFCVQLKDARQISVSPPSLVLHGIRFQRAWCQGVLISSPNEELLLLDDGSGVVELSVQAESKPQKLKSGMYVMVVGFYIAGDPPQIKVHKIVDLSASPDRESLWHLEVIEAYKLFYSS</sequence>
<organism evidence="1 2">
    <name type="scientific">Platanthera zijinensis</name>
    <dbReference type="NCBI Taxonomy" id="2320716"/>
    <lineage>
        <taxon>Eukaryota</taxon>
        <taxon>Viridiplantae</taxon>
        <taxon>Streptophyta</taxon>
        <taxon>Embryophyta</taxon>
        <taxon>Tracheophyta</taxon>
        <taxon>Spermatophyta</taxon>
        <taxon>Magnoliopsida</taxon>
        <taxon>Liliopsida</taxon>
        <taxon>Asparagales</taxon>
        <taxon>Orchidaceae</taxon>
        <taxon>Orchidoideae</taxon>
        <taxon>Orchideae</taxon>
        <taxon>Orchidinae</taxon>
        <taxon>Platanthera</taxon>
    </lineage>
</organism>
<keyword evidence="2" id="KW-1185">Reference proteome</keyword>
<dbReference type="EMBL" id="JBBWWQ010000007">
    <property type="protein sequence ID" value="KAK8942647.1"/>
    <property type="molecule type" value="Genomic_DNA"/>
</dbReference>
<dbReference type="GO" id="GO:0016607">
    <property type="term" value="C:nuclear speck"/>
    <property type="evidence" value="ECO:0007669"/>
    <property type="project" value="TreeGrafter"/>
</dbReference>
<dbReference type="Proteomes" id="UP001418222">
    <property type="component" value="Unassembled WGS sequence"/>
</dbReference>
<protein>
    <recommendedName>
        <fullName evidence="3">RecQ-mediated genome instability protein 2</fullName>
    </recommendedName>
</protein>